<comment type="caution">
    <text evidence="4">The sequence shown here is derived from an EMBL/GenBank/DDBJ whole genome shotgun (WGS) entry which is preliminary data.</text>
</comment>
<gene>
    <name evidence="4" type="ORF">IAA48_01840</name>
</gene>
<evidence type="ECO:0000256" key="3">
    <source>
        <dbReference type="ARBA" id="ARBA00023306"/>
    </source>
</evidence>
<evidence type="ECO:0000313" key="5">
    <source>
        <dbReference type="Proteomes" id="UP000824205"/>
    </source>
</evidence>
<evidence type="ECO:0000313" key="4">
    <source>
        <dbReference type="EMBL" id="HIW85215.1"/>
    </source>
</evidence>
<dbReference type="Proteomes" id="UP000824205">
    <property type="component" value="Unassembled WGS sequence"/>
</dbReference>
<accession>A0A9D1UG46</accession>
<sequence length="157" mass="17787">MIITSVRIKTLNTGNRMVALASITLDGMIAVHGVKILKSQEGYFLAMPSRTIKPGQFEDVVHPVNADVRAAIENIVFRSYEFCAERNLHAVQLDIIEDNNPKSLLDQNFNDFQVTVKKENDPTFALKAKVKESIHSSRNETPKNSNQDEAFWNWLNN</sequence>
<keyword evidence="2" id="KW-0717">Septation</keyword>
<dbReference type="SUPFAM" id="SSF160537">
    <property type="entry name" value="SpoVG-like"/>
    <property type="match status" value="1"/>
</dbReference>
<dbReference type="GO" id="GO:0000917">
    <property type="term" value="P:division septum assembly"/>
    <property type="evidence" value="ECO:0007669"/>
    <property type="project" value="UniProtKB-KW"/>
</dbReference>
<dbReference type="PANTHER" id="PTHR38429:SF1">
    <property type="entry name" value="SEPTATION PROTEIN SPOVG-RELATED"/>
    <property type="match status" value="1"/>
</dbReference>
<dbReference type="PANTHER" id="PTHR38429">
    <property type="entry name" value="SEPTATION PROTEIN SPOVG-RELATED"/>
    <property type="match status" value="1"/>
</dbReference>
<reference evidence="4" key="2">
    <citation type="submission" date="2021-04" db="EMBL/GenBank/DDBJ databases">
        <authorList>
            <person name="Gilroy R."/>
        </authorList>
    </citation>
    <scope>NUCLEOTIDE SEQUENCE</scope>
    <source>
        <strain evidence="4">421</strain>
    </source>
</reference>
<name>A0A9D1UG46_9FIRM</name>
<organism evidence="4 5">
    <name type="scientific">Candidatus Eubacterium faecipullorum</name>
    <dbReference type="NCBI Taxonomy" id="2838571"/>
    <lineage>
        <taxon>Bacteria</taxon>
        <taxon>Bacillati</taxon>
        <taxon>Bacillota</taxon>
        <taxon>Clostridia</taxon>
        <taxon>Eubacteriales</taxon>
        <taxon>Eubacteriaceae</taxon>
        <taxon>Eubacterium</taxon>
    </lineage>
</organism>
<dbReference type="InterPro" id="IPR036751">
    <property type="entry name" value="SpoVG_sf"/>
</dbReference>
<reference evidence="4" key="1">
    <citation type="journal article" date="2021" name="PeerJ">
        <title>Extensive microbial diversity within the chicken gut microbiome revealed by metagenomics and culture.</title>
        <authorList>
            <person name="Gilroy R."/>
            <person name="Ravi A."/>
            <person name="Getino M."/>
            <person name="Pursley I."/>
            <person name="Horton D.L."/>
            <person name="Alikhan N.F."/>
            <person name="Baker D."/>
            <person name="Gharbi K."/>
            <person name="Hall N."/>
            <person name="Watson M."/>
            <person name="Adriaenssens E.M."/>
            <person name="Foster-Nyarko E."/>
            <person name="Jarju S."/>
            <person name="Secka A."/>
            <person name="Antonio M."/>
            <person name="Oren A."/>
            <person name="Chaudhuri R.R."/>
            <person name="La Ragione R."/>
            <person name="Hildebrand F."/>
            <person name="Pallen M.J."/>
        </authorList>
    </citation>
    <scope>NUCLEOTIDE SEQUENCE</scope>
    <source>
        <strain evidence="4">421</strain>
    </source>
</reference>
<proteinExistence type="predicted"/>
<dbReference type="Pfam" id="PF04026">
    <property type="entry name" value="SpoVG"/>
    <property type="match status" value="1"/>
</dbReference>
<keyword evidence="3" id="KW-0131">Cell cycle</keyword>
<dbReference type="Gene3D" id="3.30.1120.40">
    <property type="entry name" value="Stage V sporulation protein G"/>
    <property type="match status" value="1"/>
</dbReference>
<protein>
    <submittedName>
        <fullName evidence="4">SpoVG family protein</fullName>
    </submittedName>
</protein>
<dbReference type="EMBL" id="DXGE01000010">
    <property type="protein sequence ID" value="HIW85215.1"/>
    <property type="molecule type" value="Genomic_DNA"/>
</dbReference>
<dbReference type="InterPro" id="IPR007170">
    <property type="entry name" value="SpoVG"/>
</dbReference>
<evidence type="ECO:0000256" key="2">
    <source>
        <dbReference type="ARBA" id="ARBA00023210"/>
    </source>
</evidence>
<dbReference type="AlphaFoldDB" id="A0A9D1UG46"/>
<dbReference type="GO" id="GO:0030435">
    <property type="term" value="P:sporulation resulting in formation of a cellular spore"/>
    <property type="evidence" value="ECO:0007669"/>
    <property type="project" value="InterPro"/>
</dbReference>
<keyword evidence="1" id="KW-0132">Cell division</keyword>
<evidence type="ECO:0000256" key="1">
    <source>
        <dbReference type="ARBA" id="ARBA00022618"/>
    </source>
</evidence>